<sequence length="76" mass="8963">MENQKVSVVKQNCFVGSGYTGSSPVSEHLEWRKWVARRCKCLFDFSPYLKKITGAVRKEVLRFPLEQESFRYIARF</sequence>
<organism evidence="1 2">
    <name type="scientific">Candidatus Chryseobacterium massiliense</name>
    <dbReference type="NCBI Taxonomy" id="204089"/>
    <lineage>
        <taxon>Bacteria</taxon>
        <taxon>Pseudomonadati</taxon>
        <taxon>Bacteroidota</taxon>
        <taxon>Flavobacteriia</taxon>
        <taxon>Flavobacteriales</taxon>
        <taxon>Weeksellaceae</taxon>
        <taxon>Chryseobacterium group</taxon>
        <taxon>Chryseobacterium</taxon>
    </lineage>
</organism>
<evidence type="ECO:0000313" key="2">
    <source>
        <dbReference type="Proteomes" id="UP000256924"/>
    </source>
</evidence>
<proteinExistence type="predicted"/>
<dbReference type="Proteomes" id="UP000256924">
    <property type="component" value="Unassembled WGS sequence"/>
</dbReference>
<accession>A0A3D9AY25</accession>
<protein>
    <submittedName>
        <fullName evidence="1">Uncharacterized protein</fullName>
    </submittedName>
</protein>
<reference evidence="1 2" key="1">
    <citation type="journal article" date="2004" name="Emerg. Infect. Dis.">
        <title>Amoebae-resisting bacteria isolated from human nasal swabs by amoebal coculture.</title>
        <authorList>
            <person name="Greub G."/>
            <person name="La Scola B."/>
            <person name="Raoult D."/>
        </authorList>
    </citation>
    <scope>NUCLEOTIDE SEQUENCE [LARGE SCALE GENOMIC DNA]</scope>
    <source>
        <strain evidence="1 2">CCUG 51329</strain>
    </source>
</reference>
<name>A0A3D9AY25_9FLAO</name>
<evidence type="ECO:0000313" key="1">
    <source>
        <dbReference type="EMBL" id="REC46233.1"/>
    </source>
</evidence>
<dbReference type="EMBL" id="QNVU01000033">
    <property type="protein sequence ID" value="REC46233.1"/>
    <property type="molecule type" value="Genomic_DNA"/>
</dbReference>
<dbReference type="AlphaFoldDB" id="A0A3D9AY25"/>
<gene>
    <name evidence="1" type="ORF">DRF68_15215</name>
</gene>
<comment type="caution">
    <text evidence="1">The sequence shown here is derived from an EMBL/GenBank/DDBJ whole genome shotgun (WGS) entry which is preliminary data.</text>
</comment>
<keyword evidence="2" id="KW-1185">Reference proteome</keyword>